<keyword evidence="1" id="KW-1133">Transmembrane helix</keyword>
<evidence type="ECO:0000313" key="3">
    <source>
        <dbReference type="Proteomes" id="UP001233999"/>
    </source>
</evidence>
<feature type="non-terminal residue" evidence="2">
    <location>
        <position position="136"/>
    </location>
</feature>
<evidence type="ECO:0000256" key="1">
    <source>
        <dbReference type="SAM" id="Phobius"/>
    </source>
</evidence>
<evidence type="ECO:0000313" key="2">
    <source>
        <dbReference type="EMBL" id="KAJ9601592.1"/>
    </source>
</evidence>
<feature type="transmembrane region" description="Helical" evidence="1">
    <location>
        <begin position="50"/>
        <end position="69"/>
    </location>
</feature>
<proteinExistence type="predicted"/>
<protein>
    <submittedName>
        <fullName evidence="2">Uncharacterized protein</fullName>
    </submittedName>
</protein>
<comment type="caution">
    <text evidence="2">The sequence shown here is derived from an EMBL/GenBank/DDBJ whole genome shotgun (WGS) entry which is preliminary data.</text>
</comment>
<keyword evidence="1" id="KW-0812">Transmembrane</keyword>
<gene>
    <name evidence="2" type="ORF">L9F63_000246</name>
</gene>
<name>A0AAD8ANN3_DIPPU</name>
<organism evidence="2 3">
    <name type="scientific">Diploptera punctata</name>
    <name type="common">Pacific beetle cockroach</name>
    <dbReference type="NCBI Taxonomy" id="6984"/>
    <lineage>
        <taxon>Eukaryota</taxon>
        <taxon>Metazoa</taxon>
        <taxon>Ecdysozoa</taxon>
        <taxon>Arthropoda</taxon>
        <taxon>Hexapoda</taxon>
        <taxon>Insecta</taxon>
        <taxon>Pterygota</taxon>
        <taxon>Neoptera</taxon>
        <taxon>Polyneoptera</taxon>
        <taxon>Dictyoptera</taxon>
        <taxon>Blattodea</taxon>
        <taxon>Blaberoidea</taxon>
        <taxon>Blaberidae</taxon>
        <taxon>Diplopterinae</taxon>
        <taxon>Diploptera</taxon>
    </lineage>
</organism>
<accession>A0AAD8ANN3</accession>
<dbReference type="Proteomes" id="UP001233999">
    <property type="component" value="Unassembled WGS sequence"/>
</dbReference>
<dbReference type="EMBL" id="JASPKZ010000008">
    <property type="protein sequence ID" value="KAJ9601592.1"/>
    <property type="molecule type" value="Genomic_DNA"/>
</dbReference>
<keyword evidence="1" id="KW-0472">Membrane</keyword>
<keyword evidence="3" id="KW-1185">Reference proteome</keyword>
<sequence length="136" mass="13706">LPSSLALFAVVAISAQQENLEGSEALYLATPYGAYGGAYGPAAAVYPGSLVIPASNVALIFALFAVVAISAQQENLEGSEALYLATPYGAYGGAYGANPYAGYAGVPSPVYPGVGPAASVYPGAFGFYRLPRNTTG</sequence>
<reference evidence="2" key="1">
    <citation type="journal article" date="2023" name="IScience">
        <title>Live-bearing cockroach genome reveals convergent evolutionary mechanisms linked to viviparity in insects and beyond.</title>
        <authorList>
            <person name="Fouks B."/>
            <person name="Harrison M.C."/>
            <person name="Mikhailova A.A."/>
            <person name="Marchal E."/>
            <person name="English S."/>
            <person name="Carruthers M."/>
            <person name="Jennings E.C."/>
            <person name="Chiamaka E.L."/>
            <person name="Frigard R.A."/>
            <person name="Pippel M."/>
            <person name="Attardo G.M."/>
            <person name="Benoit J.B."/>
            <person name="Bornberg-Bauer E."/>
            <person name="Tobe S.S."/>
        </authorList>
    </citation>
    <scope>NUCLEOTIDE SEQUENCE</scope>
    <source>
        <strain evidence="2">Stay&amp;Tobe</strain>
    </source>
</reference>
<feature type="non-terminal residue" evidence="2">
    <location>
        <position position="1"/>
    </location>
</feature>
<dbReference type="AlphaFoldDB" id="A0AAD8ANN3"/>
<reference evidence="2" key="2">
    <citation type="submission" date="2023-05" db="EMBL/GenBank/DDBJ databases">
        <authorList>
            <person name="Fouks B."/>
        </authorList>
    </citation>
    <scope>NUCLEOTIDE SEQUENCE</scope>
    <source>
        <strain evidence="2">Stay&amp;Tobe</strain>
        <tissue evidence="2">Testes</tissue>
    </source>
</reference>